<proteinExistence type="predicted"/>
<evidence type="ECO:0000313" key="3">
    <source>
        <dbReference type="Proteomes" id="UP001642260"/>
    </source>
</evidence>
<dbReference type="AlphaFoldDB" id="A0ABC8L6D0"/>
<organism evidence="2 3">
    <name type="scientific">Eruca vesicaria subsp. sativa</name>
    <name type="common">Garden rocket</name>
    <name type="synonym">Eruca sativa</name>
    <dbReference type="NCBI Taxonomy" id="29727"/>
    <lineage>
        <taxon>Eukaryota</taxon>
        <taxon>Viridiplantae</taxon>
        <taxon>Streptophyta</taxon>
        <taxon>Embryophyta</taxon>
        <taxon>Tracheophyta</taxon>
        <taxon>Spermatophyta</taxon>
        <taxon>Magnoliopsida</taxon>
        <taxon>eudicotyledons</taxon>
        <taxon>Gunneridae</taxon>
        <taxon>Pentapetalae</taxon>
        <taxon>rosids</taxon>
        <taxon>malvids</taxon>
        <taxon>Brassicales</taxon>
        <taxon>Brassicaceae</taxon>
        <taxon>Brassiceae</taxon>
        <taxon>Eruca</taxon>
    </lineage>
</organism>
<protein>
    <recommendedName>
        <fullName evidence="1">Protein kinase domain-containing protein</fullName>
    </recommendedName>
</protein>
<keyword evidence="3" id="KW-1185">Reference proteome</keyword>
<dbReference type="SUPFAM" id="SSF56112">
    <property type="entry name" value="Protein kinase-like (PK-like)"/>
    <property type="match status" value="1"/>
</dbReference>
<accession>A0ABC8L6D0</accession>
<gene>
    <name evidence="2" type="ORF">ERUC_LOCUS30861</name>
</gene>
<reference evidence="2 3" key="1">
    <citation type="submission" date="2022-03" db="EMBL/GenBank/DDBJ databases">
        <authorList>
            <person name="Macdonald S."/>
            <person name="Ahmed S."/>
            <person name="Newling K."/>
        </authorList>
    </citation>
    <scope>NUCLEOTIDE SEQUENCE [LARGE SCALE GENOMIC DNA]</scope>
</reference>
<evidence type="ECO:0000259" key="1">
    <source>
        <dbReference type="PROSITE" id="PS50011"/>
    </source>
</evidence>
<dbReference type="Proteomes" id="UP001642260">
    <property type="component" value="Unassembled WGS sequence"/>
</dbReference>
<name>A0ABC8L6D0_ERUVS</name>
<dbReference type="EMBL" id="CAKOAT010408487">
    <property type="protein sequence ID" value="CAH8367859.1"/>
    <property type="molecule type" value="Genomic_DNA"/>
</dbReference>
<dbReference type="InterPro" id="IPR052751">
    <property type="entry name" value="Plant_MAPKKK"/>
</dbReference>
<dbReference type="Pfam" id="PF00069">
    <property type="entry name" value="Pkinase"/>
    <property type="match status" value="1"/>
</dbReference>
<comment type="caution">
    <text evidence="2">The sequence shown here is derived from an EMBL/GenBank/DDBJ whole genome shotgun (WGS) entry which is preliminary data.</text>
</comment>
<dbReference type="PROSITE" id="PS50011">
    <property type="entry name" value="PROTEIN_KINASE_DOM"/>
    <property type="match status" value="1"/>
</dbReference>
<dbReference type="PANTHER" id="PTHR48011">
    <property type="entry name" value="CCR4-NOT TRANSCRIPTIONAL COMPLEX SUBUNIT CAF120-RELATED"/>
    <property type="match status" value="1"/>
</dbReference>
<dbReference type="PROSITE" id="PS00108">
    <property type="entry name" value="PROTEIN_KINASE_ST"/>
    <property type="match status" value="1"/>
</dbReference>
<dbReference type="SMART" id="SM00220">
    <property type="entry name" value="S_TKc"/>
    <property type="match status" value="1"/>
</dbReference>
<dbReference type="PANTHER" id="PTHR48011:SF85">
    <property type="entry name" value="PROTEIN KINASE SUPERFAMILY PROTEIN"/>
    <property type="match status" value="1"/>
</dbReference>
<dbReference type="InterPro" id="IPR011009">
    <property type="entry name" value="Kinase-like_dom_sf"/>
</dbReference>
<dbReference type="InterPro" id="IPR000719">
    <property type="entry name" value="Prot_kinase_dom"/>
</dbReference>
<evidence type="ECO:0000313" key="2">
    <source>
        <dbReference type="EMBL" id="CAH8367859.1"/>
    </source>
</evidence>
<dbReference type="InterPro" id="IPR008271">
    <property type="entry name" value="Ser/Thr_kinase_AS"/>
</dbReference>
<sequence length="230" mass="25310">MKTNLLSSRITNKKRKIIVSTPKKNYDQFGSNLQITSQIAFEAAIYKLSTPVKYSVGFSLAAPALPPNNYQDGSSLQIIDRAHGVVHLVIRNDYVEGDALPLKIAIGSASILSSFSIRDEERSLKDLSSPHVITCYSSNITPAETQYLGSDYNLILEYFSGGSISDFLKFRGVGMAESDVQILALHILKVINYVHSKKIIHCDIKLANILLKPVNCSSVVGYLMPNGFEP</sequence>
<dbReference type="Gene3D" id="1.10.510.10">
    <property type="entry name" value="Transferase(Phosphotransferase) domain 1"/>
    <property type="match status" value="1"/>
</dbReference>
<feature type="domain" description="Protein kinase" evidence="1">
    <location>
        <begin position="72"/>
        <end position="230"/>
    </location>
</feature>